<dbReference type="InterPro" id="IPR019787">
    <property type="entry name" value="Znf_PHD-finger"/>
</dbReference>
<dbReference type="Pfam" id="PF08429">
    <property type="entry name" value="PLU-1"/>
    <property type="match status" value="1"/>
</dbReference>
<name>A0A060X037_ONCMY</name>
<organism evidence="7 8">
    <name type="scientific">Oncorhynchus mykiss</name>
    <name type="common">Rainbow trout</name>
    <name type="synonym">Salmo gairdneri</name>
    <dbReference type="NCBI Taxonomy" id="8022"/>
    <lineage>
        <taxon>Eukaryota</taxon>
        <taxon>Metazoa</taxon>
        <taxon>Chordata</taxon>
        <taxon>Craniata</taxon>
        <taxon>Vertebrata</taxon>
        <taxon>Euteleostomi</taxon>
        <taxon>Actinopterygii</taxon>
        <taxon>Neopterygii</taxon>
        <taxon>Teleostei</taxon>
        <taxon>Protacanthopterygii</taxon>
        <taxon>Salmoniformes</taxon>
        <taxon>Salmonidae</taxon>
        <taxon>Salmoninae</taxon>
        <taxon>Oncorhynchus</taxon>
    </lineage>
</organism>
<dbReference type="PROSITE" id="PS01359">
    <property type="entry name" value="ZF_PHD_1"/>
    <property type="match status" value="1"/>
</dbReference>
<evidence type="ECO:0000256" key="3">
    <source>
        <dbReference type="ARBA" id="ARBA00022833"/>
    </source>
</evidence>
<keyword evidence="1" id="KW-0479">Metal-binding</keyword>
<accession>A0A060X037</accession>
<evidence type="ECO:0000256" key="1">
    <source>
        <dbReference type="ARBA" id="ARBA00022723"/>
    </source>
</evidence>
<dbReference type="PaxDb" id="8022-A0A060X037"/>
<dbReference type="AlphaFoldDB" id="A0A060X037"/>
<evidence type="ECO:0000256" key="2">
    <source>
        <dbReference type="ARBA" id="ARBA00022771"/>
    </source>
</evidence>
<dbReference type="CDD" id="cd15606">
    <property type="entry name" value="PHD2_KDM5A"/>
    <property type="match status" value="1"/>
</dbReference>
<dbReference type="EMBL" id="FR904858">
    <property type="protein sequence ID" value="CDQ72816.1"/>
    <property type="molecule type" value="Genomic_DNA"/>
</dbReference>
<evidence type="ECO:0000313" key="8">
    <source>
        <dbReference type="Proteomes" id="UP000193380"/>
    </source>
</evidence>
<protein>
    <recommendedName>
        <fullName evidence="6">PHD-type domain-containing protein</fullName>
    </recommendedName>
</protein>
<evidence type="ECO:0000256" key="4">
    <source>
        <dbReference type="PROSITE-ProRule" id="PRU00146"/>
    </source>
</evidence>
<feature type="compositionally biased region" description="Acidic residues" evidence="5">
    <location>
        <begin position="362"/>
        <end position="372"/>
    </location>
</feature>
<dbReference type="SUPFAM" id="SSF57903">
    <property type="entry name" value="FYVE/PHD zinc finger"/>
    <property type="match status" value="1"/>
</dbReference>
<dbReference type="SMART" id="SM00249">
    <property type="entry name" value="PHD"/>
    <property type="match status" value="1"/>
</dbReference>
<dbReference type="Proteomes" id="UP000193380">
    <property type="component" value="Unassembled WGS sequence"/>
</dbReference>
<sequence length="405" mass="45656">MIHVNGNGHTVRCITYLKKQLMIIINFLVCFPHMSHSLQCGSNYAYLEQLESLLARGRSIPVRLDPLPQVESQVASARAWRERTARTFLKKNSTYTLLQVLSPHVDIGIYGNSKSKRRRVKELLEKERGLDLEGLGDLDESYEDACDPAIVVAAFKSKEQKEVEAIHSLRAANLAKMAMSDRIEEVKFCLCRKTASGFMLQCELCKDWFHGACVPLPKAGSQKKLMVSAGSQGNSKEAKFLCPLCQRSRRPRLETILSLLVSLQKLPVRLPEGEALQCLTERAMGWQDRARQALATNELSSALAKLSVLSQKMVEQAAREKTEKIINAELQKAAANPDLQGHIQTFQQAGFSRAASPRQSVDYDDEETDSDEDIRETYGYDMKVLWCGLLTRNYTTTRFQFNSVY</sequence>
<reference evidence="7" key="2">
    <citation type="submission" date="2014-03" db="EMBL/GenBank/DDBJ databases">
        <authorList>
            <person name="Genoscope - CEA"/>
        </authorList>
    </citation>
    <scope>NUCLEOTIDE SEQUENCE</scope>
</reference>
<keyword evidence="2 4" id="KW-0863">Zinc-finger</keyword>
<dbReference type="InterPro" id="IPR013637">
    <property type="entry name" value="Lys_sp_deMease-like_dom"/>
</dbReference>
<evidence type="ECO:0000256" key="5">
    <source>
        <dbReference type="SAM" id="MobiDB-lite"/>
    </source>
</evidence>
<dbReference type="InterPro" id="IPR047970">
    <property type="entry name" value="KDM5A_PHD2"/>
</dbReference>
<dbReference type="FunFam" id="3.30.40.10:FF:000158">
    <property type="entry name" value="Lysine (K)-specific demethylase 5A"/>
    <property type="match status" value="1"/>
</dbReference>
<keyword evidence="3" id="KW-0862">Zinc</keyword>
<evidence type="ECO:0000259" key="6">
    <source>
        <dbReference type="PROSITE" id="PS50016"/>
    </source>
</evidence>
<dbReference type="Gene3D" id="3.30.40.10">
    <property type="entry name" value="Zinc/RING finger domain, C3HC4 (zinc finger)"/>
    <property type="match status" value="1"/>
</dbReference>
<feature type="domain" description="PHD-type" evidence="6">
    <location>
        <begin position="186"/>
        <end position="248"/>
    </location>
</feature>
<evidence type="ECO:0000313" key="7">
    <source>
        <dbReference type="EMBL" id="CDQ72816.1"/>
    </source>
</evidence>
<dbReference type="PROSITE" id="PS50016">
    <property type="entry name" value="ZF_PHD_2"/>
    <property type="match status" value="1"/>
</dbReference>
<reference evidence="7" key="1">
    <citation type="journal article" date="2014" name="Nat. Commun.">
        <title>The rainbow trout genome provides novel insights into evolution after whole-genome duplication in vertebrates.</title>
        <authorList>
            <person name="Berthelot C."/>
            <person name="Brunet F."/>
            <person name="Chalopin D."/>
            <person name="Juanchich A."/>
            <person name="Bernard M."/>
            <person name="Noel B."/>
            <person name="Bento P."/>
            <person name="Da Silva C."/>
            <person name="Labadie K."/>
            <person name="Alberti A."/>
            <person name="Aury J.M."/>
            <person name="Louis A."/>
            <person name="Dehais P."/>
            <person name="Bardou P."/>
            <person name="Montfort J."/>
            <person name="Klopp C."/>
            <person name="Cabau C."/>
            <person name="Gaspin C."/>
            <person name="Thorgaard G.H."/>
            <person name="Boussaha M."/>
            <person name="Quillet E."/>
            <person name="Guyomard R."/>
            <person name="Galiana D."/>
            <person name="Bobe J."/>
            <person name="Volff J.N."/>
            <person name="Genet C."/>
            <person name="Wincker P."/>
            <person name="Jaillon O."/>
            <person name="Roest Crollius H."/>
            <person name="Guiguen Y."/>
        </authorList>
    </citation>
    <scope>NUCLEOTIDE SEQUENCE [LARGE SCALE GENOMIC DNA]</scope>
</reference>
<dbReference type="InterPro" id="IPR013083">
    <property type="entry name" value="Znf_RING/FYVE/PHD"/>
</dbReference>
<gene>
    <name evidence="7" type="ORF">GSONMT00051457001</name>
</gene>
<dbReference type="Pfam" id="PF00628">
    <property type="entry name" value="PHD"/>
    <property type="match status" value="1"/>
</dbReference>
<dbReference type="InterPro" id="IPR011011">
    <property type="entry name" value="Znf_FYVE_PHD"/>
</dbReference>
<proteinExistence type="predicted"/>
<feature type="region of interest" description="Disordered" evidence="5">
    <location>
        <begin position="350"/>
        <end position="372"/>
    </location>
</feature>
<dbReference type="GO" id="GO:0008270">
    <property type="term" value="F:zinc ion binding"/>
    <property type="evidence" value="ECO:0007669"/>
    <property type="project" value="UniProtKB-KW"/>
</dbReference>
<dbReference type="InterPro" id="IPR019786">
    <property type="entry name" value="Zinc_finger_PHD-type_CS"/>
</dbReference>
<dbReference type="InterPro" id="IPR001965">
    <property type="entry name" value="Znf_PHD"/>
</dbReference>
<dbReference type="STRING" id="8022.A0A060X037"/>